<keyword evidence="3" id="KW-1185">Reference proteome</keyword>
<evidence type="ECO:0008006" key="4">
    <source>
        <dbReference type="Google" id="ProtNLM"/>
    </source>
</evidence>
<organism evidence="2 3">
    <name type="scientific">Frigidibacter albus</name>
    <dbReference type="NCBI Taxonomy" id="1465486"/>
    <lineage>
        <taxon>Bacteria</taxon>
        <taxon>Pseudomonadati</taxon>
        <taxon>Pseudomonadota</taxon>
        <taxon>Alphaproteobacteria</taxon>
        <taxon>Rhodobacterales</taxon>
        <taxon>Paracoccaceae</taxon>
        <taxon>Frigidibacter</taxon>
    </lineage>
</organism>
<dbReference type="Proteomes" id="UP000477083">
    <property type="component" value="Unassembled WGS sequence"/>
</dbReference>
<dbReference type="InterPro" id="IPR042100">
    <property type="entry name" value="Bug_dom1"/>
</dbReference>
<dbReference type="CDD" id="cd07012">
    <property type="entry name" value="PBP2_Bug_TTT"/>
    <property type="match status" value="1"/>
</dbReference>
<dbReference type="PANTHER" id="PTHR42928">
    <property type="entry name" value="TRICARBOXYLATE-BINDING PROTEIN"/>
    <property type="match status" value="1"/>
</dbReference>
<dbReference type="PANTHER" id="PTHR42928:SF5">
    <property type="entry name" value="BLR1237 PROTEIN"/>
    <property type="match status" value="1"/>
</dbReference>
<sequence>MVENRDGAGGIIGTDYVINTAPDGYIIEYLTSSTLLGYAAAGKEFRAGEHIDPVAGINQSQTLWTVNPNVIPVKTLDELMDHLKANPGESYATVGVGSTAHLTMLKVAGERGLEVEHIPYRGGSAATAALVAGEIGLIAGGDPASALPHIRSGAILTLAVSGPARMKSLPDVQTTTELGYPDIITVSFGGFAVPHGTPQEVADVITGWVKGASEDEAFRKRLEELGTEVVFRDPATFIADLNANTDNFEAILEKYEVK</sequence>
<accession>A0A6L8VPD6</accession>
<name>A0A6L8VPD6_9RHOB</name>
<dbReference type="SUPFAM" id="SSF53850">
    <property type="entry name" value="Periplasmic binding protein-like II"/>
    <property type="match status" value="1"/>
</dbReference>
<reference evidence="2 3" key="1">
    <citation type="submission" date="2020-01" db="EMBL/GenBank/DDBJ databases">
        <title>Frigidibacter albus SP32T (=CGMCC 1.13995T).</title>
        <authorList>
            <person name="Liao X."/>
        </authorList>
    </citation>
    <scope>NUCLEOTIDE SEQUENCE [LARGE SCALE GENOMIC DNA]</scope>
    <source>
        <strain evidence="2 3">SP32</strain>
    </source>
</reference>
<dbReference type="EMBL" id="WWNR01000028">
    <property type="protein sequence ID" value="MZQ91332.1"/>
    <property type="molecule type" value="Genomic_DNA"/>
</dbReference>
<dbReference type="RefSeq" id="WP_161348713.1">
    <property type="nucleotide sequence ID" value="NZ_BMGW01000028.1"/>
</dbReference>
<dbReference type="Gene3D" id="3.40.190.10">
    <property type="entry name" value="Periplasmic binding protein-like II"/>
    <property type="match status" value="1"/>
</dbReference>
<evidence type="ECO:0000313" key="2">
    <source>
        <dbReference type="EMBL" id="MZQ91332.1"/>
    </source>
</evidence>
<dbReference type="Gene3D" id="3.40.190.150">
    <property type="entry name" value="Bordetella uptake gene, domain 1"/>
    <property type="match status" value="1"/>
</dbReference>
<dbReference type="Pfam" id="PF03401">
    <property type="entry name" value="TctC"/>
    <property type="match status" value="1"/>
</dbReference>
<protein>
    <recommendedName>
        <fullName evidence="4">Tripartite tricarboxylate transporter substrate binding protein</fullName>
    </recommendedName>
</protein>
<proteinExistence type="inferred from homology"/>
<dbReference type="AlphaFoldDB" id="A0A6L8VPD6"/>
<gene>
    <name evidence="2" type="ORF">GS660_19800</name>
</gene>
<comment type="similarity">
    <text evidence="1">Belongs to the UPF0065 (bug) family.</text>
</comment>
<dbReference type="OrthoDB" id="7248487at2"/>
<evidence type="ECO:0000256" key="1">
    <source>
        <dbReference type="ARBA" id="ARBA00006987"/>
    </source>
</evidence>
<comment type="caution">
    <text evidence="2">The sequence shown here is derived from an EMBL/GenBank/DDBJ whole genome shotgun (WGS) entry which is preliminary data.</text>
</comment>
<evidence type="ECO:0000313" key="3">
    <source>
        <dbReference type="Proteomes" id="UP000477083"/>
    </source>
</evidence>
<dbReference type="InterPro" id="IPR005064">
    <property type="entry name" value="BUG"/>
</dbReference>